<name>A0A117RMI5_9ACTN</name>
<gene>
    <name evidence="1" type="ORF">AQJ67_26470</name>
</gene>
<dbReference type="EMBL" id="LMWY01000035">
    <property type="protein sequence ID" value="KUN98923.1"/>
    <property type="molecule type" value="Genomic_DNA"/>
</dbReference>
<dbReference type="Proteomes" id="UP000053429">
    <property type="component" value="Unassembled WGS sequence"/>
</dbReference>
<evidence type="ECO:0000313" key="1">
    <source>
        <dbReference type="EMBL" id="KUN98923.1"/>
    </source>
</evidence>
<dbReference type="AlphaFoldDB" id="A0A117RMI5"/>
<reference evidence="1 2" key="1">
    <citation type="submission" date="2015-10" db="EMBL/GenBank/DDBJ databases">
        <title>Draft genome sequence of Streptomyces caeruleatus NRRL B-24802, type strain for the species Streptomyces caeruleatus.</title>
        <authorList>
            <person name="Ruckert C."/>
            <person name="Winkler A."/>
            <person name="Kalinowski J."/>
            <person name="Kampfer P."/>
            <person name="Glaeser S."/>
        </authorList>
    </citation>
    <scope>NUCLEOTIDE SEQUENCE [LARGE SCALE GENOMIC DNA]</scope>
    <source>
        <strain evidence="1 2">NRRL B-24802</strain>
    </source>
</reference>
<organism evidence="1 2">
    <name type="scientific">Streptomyces caeruleatus</name>
    <dbReference type="NCBI Taxonomy" id="661399"/>
    <lineage>
        <taxon>Bacteria</taxon>
        <taxon>Bacillati</taxon>
        <taxon>Actinomycetota</taxon>
        <taxon>Actinomycetes</taxon>
        <taxon>Kitasatosporales</taxon>
        <taxon>Streptomycetaceae</taxon>
        <taxon>Streptomyces</taxon>
    </lineage>
</organism>
<evidence type="ECO:0000313" key="2">
    <source>
        <dbReference type="Proteomes" id="UP000053429"/>
    </source>
</evidence>
<keyword evidence="2" id="KW-1185">Reference proteome</keyword>
<proteinExistence type="predicted"/>
<sequence length="1192" mass="128533">MTLGGLDTTIVPAGVTVRLSAFWHHDGMHTRGRQSVTAGGDIGVAVTGDHNQLLLAPAVRSAYWEQVHRIAPLELVDRADELSDLADFCTADSGPAYTWWRAGAWAGKTALMAWFALHPPPGVRIVPFFVTARLGAQNDATAYVDVVLEQLAEIAGEGLPAYLTQSTRDAHLLRLYGEATRACAARGERLVLLVDGLDEDRGVTTRSGTHSIAGLLPARTEAGMRVMVAGRLNPPLPVDVPDDHPLRDPGIVRLLRQSPHAQAIRAEAEKELKQLIEDGGLEYDLLALVTAAGGGLTAEDLAELTRAVPYRVRDVLRTRAGRTFAVRVDDVYLLGHEELQAQAEDMLSAAELSRYRQKLYAWADEWAARGWPDGTPHYLLRGYFRMLWADGDLDRMLRCALDEARHDRMLLLTGGDVAAVNEVRATEELLAERETASLLDALRLAVHRDRLGDRNAGLPEALPATWAAMGGASRALALARSLPDAYRRGMELASIAEELLDRGDDHGQALEVCAEAEDCAARCDERTLGDVVRLRVSLTLLKAGQYERAAGLARDAVGSGEASRLYAAAVAACMADGRREQAEQLVRDAPDEACGGRALAAVVSALVEDGLLEEAERVARTAPRPVRCRSLVVAAVARARSGDRRRADALMEQAKRLTRTGGRRIDVVQALVLSGDMVRAQVVGEAINVRVMRDKAREIVALRLVRDGDHDRAEARLVSLSEEGFAAVSRNLAEALARQGEFDRAEELARGIPEDEQRVDAVCQIVGCMAEAGSQDRAAEVARSLNGAEAQARALVQLAAGLSRAGRSPAAEKLLLEIESSTRVPSAPLAAQKLSQAAVALCEAGAGETARRLVDGIEDLFPPTRMTALTAEAAALRHAVTALACVREVERAQSLLARHAPPEETAELRVALIRRCAAVGEVESARRLVRASALPDRGDSPERIAFVRGLTDGGRWSPALAEARGLSDLNSEYRELSRIAWGLYKAGQHDRARAVINEVLQRTRRLWTFNDANDIFLLKTLSAVGRRDAVMELTVRSRVMARYRSRRPQNQKVNHEAQLMVALGDFDAAVAHTELLSDPHERARIQEEITTALADAGTLDRAEHLAQSIGVPSSAARACVHVALVTTDAGQARRMTTVALRAGGWAPALPGLLKLAPEAVPLVVETAEAMRAACLPGHQVATAARTSAPSAS</sequence>
<dbReference type="STRING" id="661399.AQJ67_26470"/>
<protein>
    <submittedName>
        <fullName evidence="1">Uncharacterized protein</fullName>
    </submittedName>
</protein>
<dbReference type="Gene3D" id="1.25.40.10">
    <property type="entry name" value="Tetratricopeptide repeat domain"/>
    <property type="match status" value="2"/>
</dbReference>
<accession>A0A117RMI5</accession>
<comment type="caution">
    <text evidence="1">The sequence shown here is derived from an EMBL/GenBank/DDBJ whole genome shotgun (WGS) entry which is preliminary data.</text>
</comment>
<dbReference type="InterPro" id="IPR011990">
    <property type="entry name" value="TPR-like_helical_dom_sf"/>
</dbReference>